<dbReference type="STRING" id="3847.A0A0R0E8Y0"/>
<sequence length="205" mass="23937">MDPIVGDGQARNYFWMRVTKNYNNFLGELHERAMNQLKSRWQKNNMGVQKFKGHYKQAISLKKSGYTDNDVMLHAYAIWKEDEGSNFEFHIWAYSSSSNLETLVEDYEDDTSFPIVHLTGQKTTKRKSKGKGVGTSTNHVDFTGVEEAMRESNVLNASLAILREKELKNEYYEILMKDTSTMFESQLQDHHAFCKIVRRKPSIWY</sequence>
<dbReference type="InParanoid" id="A0A0R0E8Y0"/>
<dbReference type="Gramene" id="KRG90176">
    <property type="protein sequence ID" value="KRG90176"/>
    <property type="gene ID" value="GLYMA_20G073300"/>
</dbReference>
<dbReference type="PANTHER" id="PTHR45023">
    <property type="match status" value="1"/>
</dbReference>
<proteinExistence type="predicted"/>
<dbReference type="AlphaFoldDB" id="A0A0R0E8Y0"/>
<dbReference type="Proteomes" id="UP000008827">
    <property type="component" value="Chromosome 20"/>
</dbReference>
<dbReference type="PANTHER" id="PTHR45023:SF4">
    <property type="entry name" value="GLYCINE-RICH PROTEIN-RELATED"/>
    <property type="match status" value="1"/>
</dbReference>
<dbReference type="OMA" id="FHIWAYS"/>
<reference evidence="1" key="3">
    <citation type="submission" date="2018-07" db="EMBL/GenBank/DDBJ databases">
        <title>WGS assembly of Glycine max.</title>
        <authorList>
            <person name="Schmutz J."/>
            <person name="Cannon S."/>
            <person name="Schlueter J."/>
            <person name="Ma J."/>
            <person name="Mitros T."/>
            <person name="Nelson W."/>
            <person name="Hyten D."/>
            <person name="Song Q."/>
            <person name="Thelen J."/>
            <person name="Cheng J."/>
            <person name="Xu D."/>
            <person name="Hellsten U."/>
            <person name="May G."/>
            <person name="Yu Y."/>
            <person name="Sakurai T."/>
            <person name="Umezawa T."/>
            <person name="Bhattacharyya M."/>
            <person name="Sandhu D."/>
            <person name="Valliyodan B."/>
            <person name="Lindquist E."/>
            <person name="Peto M."/>
            <person name="Grant D."/>
            <person name="Shu S."/>
            <person name="Goodstein D."/>
            <person name="Barry K."/>
            <person name="Futrell-Griggs M."/>
            <person name="Abernathy B."/>
            <person name="Du J."/>
            <person name="Tian Z."/>
            <person name="Zhu L."/>
            <person name="Gill N."/>
            <person name="Joshi T."/>
            <person name="Libault M."/>
            <person name="Sethuraman A."/>
            <person name="Zhang X."/>
            <person name="Shinozaki K."/>
            <person name="Nguyen H."/>
            <person name="Wing R."/>
            <person name="Cregan P."/>
            <person name="Specht J."/>
            <person name="Grimwood J."/>
            <person name="Rokhsar D."/>
            <person name="Stacey G."/>
            <person name="Shoemaker R."/>
            <person name="Jackson S."/>
        </authorList>
    </citation>
    <scope>NUCLEOTIDE SEQUENCE</scope>
    <source>
        <tissue evidence="1">Callus</tissue>
    </source>
</reference>
<name>A0A0R0E8Y0_SOYBN</name>
<accession>A0A0R0E8Y0</accession>
<reference evidence="1 2" key="1">
    <citation type="journal article" date="2010" name="Nature">
        <title>Genome sequence of the palaeopolyploid soybean.</title>
        <authorList>
            <person name="Schmutz J."/>
            <person name="Cannon S.B."/>
            <person name="Schlueter J."/>
            <person name="Ma J."/>
            <person name="Mitros T."/>
            <person name="Nelson W."/>
            <person name="Hyten D.L."/>
            <person name="Song Q."/>
            <person name="Thelen J.J."/>
            <person name="Cheng J."/>
            <person name="Xu D."/>
            <person name="Hellsten U."/>
            <person name="May G.D."/>
            <person name="Yu Y."/>
            <person name="Sakurai T."/>
            <person name="Umezawa T."/>
            <person name="Bhattacharyya M.K."/>
            <person name="Sandhu D."/>
            <person name="Valliyodan B."/>
            <person name="Lindquist E."/>
            <person name="Peto M."/>
            <person name="Grant D."/>
            <person name="Shu S."/>
            <person name="Goodstein D."/>
            <person name="Barry K."/>
            <person name="Futrell-Griggs M."/>
            <person name="Abernathy B."/>
            <person name="Du J."/>
            <person name="Tian Z."/>
            <person name="Zhu L."/>
            <person name="Gill N."/>
            <person name="Joshi T."/>
            <person name="Libault M."/>
            <person name="Sethuraman A."/>
            <person name="Zhang X.-C."/>
            <person name="Shinozaki K."/>
            <person name="Nguyen H.T."/>
            <person name="Wing R.A."/>
            <person name="Cregan P."/>
            <person name="Specht J."/>
            <person name="Grimwood J."/>
            <person name="Rokhsar D."/>
            <person name="Stacey G."/>
            <person name="Shoemaker R.C."/>
            <person name="Jackson S.A."/>
        </authorList>
    </citation>
    <scope>NUCLEOTIDE SEQUENCE</scope>
    <source>
        <strain evidence="2">cv. Williams 82</strain>
        <tissue evidence="1">Callus</tissue>
    </source>
</reference>
<evidence type="ECO:0000313" key="3">
    <source>
        <dbReference type="Proteomes" id="UP000008827"/>
    </source>
</evidence>
<evidence type="ECO:0000313" key="1">
    <source>
        <dbReference type="EMBL" id="KRG90176.1"/>
    </source>
</evidence>
<keyword evidence="3" id="KW-1185">Reference proteome</keyword>
<organism evidence="1">
    <name type="scientific">Glycine max</name>
    <name type="common">Soybean</name>
    <name type="synonym">Glycine hispida</name>
    <dbReference type="NCBI Taxonomy" id="3847"/>
    <lineage>
        <taxon>Eukaryota</taxon>
        <taxon>Viridiplantae</taxon>
        <taxon>Streptophyta</taxon>
        <taxon>Embryophyta</taxon>
        <taxon>Tracheophyta</taxon>
        <taxon>Spermatophyta</taxon>
        <taxon>Magnoliopsida</taxon>
        <taxon>eudicotyledons</taxon>
        <taxon>Gunneridae</taxon>
        <taxon>Pentapetalae</taxon>
        <taxon>rosids</taxon>
        <taxon>fabids</taxon>
        <taxon>Fabales</taxon>
        <taxon>Fabaceae</taxon>
        <taxon>Papilionoideae</taxon>
        <taxon>50 kb inversion clade</taxon>
        <taxon>NPAAA clade</taxon>
        <taxon>indigoferoid/millettioid clade</taxon>
        <taxon>Phaseoleae</taxon>
        <taxon>Glycine</taxon>
        <taxon>Glycine subgen. Soja</taxon>
    </lineage>
</organism>
<gene>
    <name evidence="1" type="ORF">GLYMA_20G073300</name>
</gene>
<reference evidence="2" key="2">
    <citation type="submission" date="2018-02" db="UniProtKB">
        <authorList>
            <consortium name="EnsemblPlants"/>
        </authorList>
    </citation>
    <scope>IDENTIFICATION</scope>
    <source>
        <strain evidence="2">Williams 82</strain>
    </source>
</reference>
<evidence type="ECO:0000313" key="2">
    <source>
        <dbReference type="EnsemblPlants" id="KRG90176"/>
    </source>
</evidence>
<dbReference type="EnsemblPlants" id="KRG90176">
    <property type="protein sequence ID" value="KRG90176"/>
    <property type="gene ID" value="GLYMA_20G073300"/>
</dbReference>
<protein>
    <submittedName>
        <fullName evidence="1 2">Uncharacterized protein</fullName>
    </submittedName>
</protein>
<dbReference type="EMBL" id="CM000853">
    <property type="protein sequence ID" value="KRG90176.1"/>
    <property type="molecule type" value="Genomic_DNA"/>
</dbReference>